<evidence type="ECO:0000313" key="1">
    <source>
        <dbReference type="EMBL" id="RFM30309.1"/>
    </source>
</evidence>
<protein>
    <recommendedName>
        <fullName evidence="3">T9SS C-terminal target domain-containing protein</fullName>
    </recommendedName>
</protein>
<name>A0A3E1NQS4_9BACT</name>
<dbReference type="OrthoDB" id="677236at2"/>
<dbReference type="RefSeq" id="WP_116846065.1">
    <property type="nucleotide sequence ID" value="NZ_QTJU01000001.1"/>
</dbReference>
<evidence type="ECO:0008006" key="3">
    <source>
        <dbReference type="Google" id="ProtNLM"/>
    </source>
</evidence>
<dbReference type="Proteomes" id="UP000261284">
    <property type="component" value="Unassembled WGS sequence"/>
</dbReference>
<dbReference type="AlphaFoldDB" id="A0A3E1NQS4"/>
<keyword evidence="2" id="KW-1185">Reference proteome</keyword>
<proteinExistence type="predicted"/>
<comment type="caution">
    <text evidence="1">The sequence shown here is derived from an EMBL/GenBank/DDBJ whole genome shotgun (WGS) entry which is preliminary data.</text>
</comment>
<evidence type="ECO:0000313" key="2">
    <source>
        <dbReference type="Proteomes" id="UP000261284"/>
    </source>
</evidence>
<organism evidence="1 2">
    <name type="scientific">Deminuibacter soli</name>
    <dbReference type="NCBI Taxonomy" id="2291815"/>
    <lineage>
        <taxon>Bacteria</taxon>
        <taxon>Pseudomonadati</taxon>
        <taxon>Bacteroidota</taxon>
        <taxon>Chitinophagia</taxon>
        <taxon>Chitinophagales</taxon>
        <taxon>Chitinophagaceae</taxon>
        <taxon>Deminuibacter</taxon>
    </lineage>
</organism>
<accession>A0A3E1NQS4</accession>
<sequence>MRATGNIQFTVQEGLSLLEVAASKSGDLILKFLDVQGRIAKTIIEKVEQGAQQLHINVSDLSDGNYVMNAFLGEHFIKAVRFIKN</sequence>
<gene>
    <name evidence="1" type="ORF">DXN05_04935</name>
</gene>
<dbReference type="EMBL" id="QTJU01000001">
    <property type="protein sequence ID" value="RFM30309.1"/>
    <property type="molecule type" value="Genomic_DNA"/>
</dbReference>
<reference evidence="1 2" key="1">
    <citation type="submission" date="2018-08" db="EMBL/GenBank/DDBJ databases">
        <title>Chitinophagaceae sp. K23C18032701, a novel bacterium isolated from forest soil.</title>
        <authorList>
            <person name="Wang C."/>
        </authorList>
    </citation>
    <scope>NUCLEOTIDE SEQUENCE [LARGE SCALE GENOMIC DNA]</scope>
    <source>
        <strain evidence="1 2">K23C18032701</strain>
    </source>
</reference>